<dbReference type="InterPro" id="IPR029016">
    <property type="entry name" value="GAF-like_dom_sf"/>
</dbReference>
<dbReference type="InterPro" id="IPR036390">
    <property type="entry name" value="WH_DNA-bd_sf"/>
</dbReference>
<feature type="domain" description="HTH iclR-type" evidence="4">
    <location>
        <begin position="18"/>
        <end position="80"/>
    </location>
</feature>
<dbReference type="RefSeq" id="WP_354548526.1">
    <property type="nucleotide sequence ID" value="NZ_JBEPSM010000001.1"/>
</dbReference>
<dbReference type="InterPro" id="IPR050707">
    <property type="entry name" value="HTH_MetabolicPath_Reg"/>
</dbReference>
<keyword evidence="7" id="KW-1185">Reference proteome</keyword>
<protein>
    <submittedName>
        <fullName evidence="6">DNA-binding IclR family transcriptional regulator</fullName>
    </submittedName>
</protein>
<evidence type="ECO:0000259" key="4">
    <source>
        <dbReference type="PROSITE" id="PS51077"/>
    </source>
</evidence>
<dbReference type="Gene3D" id="1.10.10.10">
    <property type="entry name" value="Winged helix-like DNA-binding domain superfamily/Winged helix DNA-binding domain"/>
    <property type="match status" value="1"/>
</dbReference>
<dbReference type="PROSITE" id="PS51078">
    <property type="entry name" value="ICLR_ED"/>
    <property type="match status" value="1"/>
</dbReference>
<evidence type="ECO:0000313" key="6">
    <source>
        <dbReference type="EMBL" id="MET4632603.1"/>
    </source>
</evidence>
<evidence type="ECO:0000256" key="1">
    <source>
        <dbReference type="ARBA" id="ARBA00023015"/>
    </source>
</evidence>
<dbReference type="InterPro" id="IPR014757">
    <property type="entry name" value="Tscrpt_reg_IclR_C"/>
</dbReference>
<proteinExistence type="predicted"/>
<keyword evidence="2 6" id="KW-0238">DNA-binding</keyword>
<dbReference type="EMBL" id="JBEPSM010000001">
    <property type="protein sequence ID" value="MET4632603.1"/>
    <property type="molecule type" value="Genomic_DNA"/>
</dbReference>
<organism evidence="6 7">
    <name type="scientific">Kaistia defluvii</name>
    <dbReference type="NCBI Taxonomy" id="410841"/>
    <lineage>
        <taxon>Bacteria</taxon>
        <taxon>Pseudomonadati</taxon>
        <taxon>Pseudomonadota</taxon>
        <taxon>Alphaproteobacteria</taxon>
        <taxon>Hyphomicrobiales</taxon>
        <taxon>Kaistiaceae</taxon>
        <taxon>Kaistia</taxon>
    </lineage>
</organism>
<dbReference type="SMART" id="SM00346">
    <property type="entry name" value="HTH_ICLR"/>
    <property type="match status" value="1"/>
</dbReference>
<gene>
    <name evidence="6" type="ORF">ABIE08_000516</name>
</gene>
<evidence type="ECO:0000259" key="5">
    <source>
        <dbReference type="PROSITE" id="PS51078"/>
    </source>
</evidence>
<dbReference type="PANTHER" id="PTHR30136">
    <property type="entry name" value="HELIX-TURN-HELIX TRANSCRIPTIONAL REGULATOR, ICLR FAMILY"/>
    <property type="match status" value="1"/>
</dbReference>
<sequence>MDSQMVADTGIESPNYGVPALDKALDILELLAGSKEGMTLGEIAAAVDRSVNQIYRTLVTLERRGYLFRARPSGLYFLSLMLFEIAHRQEPMRGLIDMALPAMRSLSEAIGQSSNLSIHDAGRVVVIAQIDSPSPFGFRVRAGATFPLFESATGRMLMAFEPEALARPWLDLSVAEAERAIMLRRLAIIREQGFEEEPDSLQPGITDLAFPIWSRDGRVVAALTVPYVATSYSRRPIGEVREAAQAAAAAVNAAIRGEGA</sequence>
<dbReference type="Gene3D" id="3.30.450.40">
    <property type="match status" value="1"/>
</dbReference>
<dbReference type="GO" id="GO:0003677">
    <property type="term" value="F:DNA binding"/>
    <property type="evidence" value="ECO:0007669"/>
    <property type="project" value="UniProtKB-KW"/>
</dbReference>
<dbReference type="PROSITE" id="PS51077">
    <property type="entry name" value="HTH_ICLR"/>
    <property type="match status" value="1"/>
</dbReference>
<dbReference type="PANTHER" id="PTHR30136:SF7">
    <property type="entry name" value="HTH-TYPE TRANSCRIPTIONAL REGULATOR KDGR-RELATED"/>
    <property type="match status" value="1"/>
</dbReference>
<dbReference type="InterPro" id="IPR036388">
    <property type="entry name" value="WH-like_DNA-bd_sf"/>
</dbReference>
<evidence type="ECO:0000256" key="2">
    <source>
        <dbReference type="ARBA" id="ARBA00023125"/>
    </source>
</evidence>
<keyword evidence="1" id="KW-0805">Transcription regulation</keyword>
<dbReference type="Pfam" id="PF01614">
    <property type="entry name" value="IclR_C"/>
    <property type="match status" value="1"/>
</dbReference>
<keyword evidence="3" id="KW-0804">Transcription</keyword>
<dbReference type="SUPFAM" id="SSF46785">
    <property type="entry name" value="Winged helix' DNA-binding domain"/>
    <property type="match status" value="1"/>
</dbReference>
<comment type="caution">
    <text evidence="6">The sequence shown here is derived from an EMBL/GenBank/DDBJ whole genome shotgun (WGS) entry which is preliminary data.</text>
</comment>
<evidence type="ECO:0000313" key="7">
    <source>
        <dbReference type="Proteomes" id="UP001549321"/>
    </source>
</evidence>
<evidence type="ECO:0000256" key="3">
    <source>
        <dbReference type="ARBA" id="ARBA00023163"/>
    </source>
</evidence>
<name>A0ABV2QUQ8_9HYPH</name>
<dbReference type="InterPro" id="IPR005471">
    <property type="entry name" value="Tscrpt_reg_IclR_N"/>
</dbReference>
<accession>A0ABV2QUQ8</accession>
<dbReference type="SUPFAM" id="SSF55781">
    <property type="entry name" value="GAF domain-like"/>
    <property type="match status" value="1"/>
</dbReference>
<reference evidence="6 7" key="1">
    <citation type="submission" date="2024-06" db="EMBL/GenBank/DDBJ databases">
        <title>Sorghum-associated microbial communities from plants grown in Nebraska, USA.</title>
        <authorList>
            <person name="Schachtman D."/>
        </authorList>
    </citation>
    <scope>NUCLEOTIDE SEQUENCE [LARGE SCALE GENOMIC DNA]</scope>
    <source>
        <strain evidence="6 7">3207</strain>
    </source>
</reference>
<feature type="domain" description="IclR-ED" evidence="5">
    <location>
        <begin position="81"/>
        <end position="257"/>
    </location>
</feature>
<dbReference type="Pfam" id="PF09339">
    <property type="entry name" value="HTH_IclR"/>
    <property type="match status" value="1"/>
</dbReference>
<dbReference type="Proteomes" id="UP001549321">
    <property type="component" value="Unassembled WGS sequence"/>
</dbReference>